<dbReference type="KEGG" id="amob:HG15A2_14870"/>
<dbReference type="GO" id="GO:0045892">
    <property type="term" value="P:negative regulation of DNA-templated transcription"/>
    <property type="evidence" value="ECO:0007669"/>
    <property type="project" value="TreeGrafter"/>
</dbReference>
<dbReference type="PRINTS" id="PR00035">
    <property type="entry name" value="HTHGNTR"/>
</dbReference>
<sequence>MTATSSKVAYKSVADILRRRILANELKAGERLPTERELCGNFSASRITIRRALQILADETLIQRRHGSGTFVSPTPSRRIPILGTDFSGSVAAHAPELGRRLETWRWQSAPDNVATSLQMKSDGRVLFARRIDLLKDDPVAFDEVYLPEQVADQLDKQDLSDIRFLERWQKVQSIHIDYLTQSVEAIAAETAHRKRLKGKVGAPLLKEVSTMFLASGEACGLFTSYYRSDLFRLTSTFRLQSSSENGLE</sequence>
<dbReference type="PANTHER" id="PTHR44846:SF1">
    <property type="entry name" value="MANNOSYL-D-GLYCERATE TRANSPORT_METABOLISM SYSTEM REPRESSOR MNGR-RELATED"/>
    <property type="match status" value="1"/>
</dbReference>
<evidence type="ECO:0000256" key="3">
    <source>
        <dbReference type="ARBA" id="ARBA00023163"/>
    </source>
</evidence>
<dbReference type="RefSeq" id="WP_218932050.1">
    <property type="nucleotide sequence ID" value="NZ_CP036263.1"/>
</dbReference>
<dbReference type="InterPro" id="IPR011663">
    <property type="entry name" value="UTRA"/>
</dbReference>
<dbReference type="SMART" id="SM00866">
    <property type="entry name" value="UTRA"/>
    <property type="match status" value="1"/>
</dbReference>
<feature type="domain" description="HTH gntR-type" evidence="4">
    <location>
        <begin position="7"/>
        <end position="75"/>
    </location>
</feature>
<name>A0A517MZP6_9BACT</name>
<dbReference type="InterPro" id="IPR000524">
    <property type="entry name" value="Tscrpt_reg_HTH_GntR"/>
</dbReference>
<gene>
    <name evidence="6" type="primary">yvoA_2</name>
    <name evidence="5" type="synonym">yvoA_1</name>
    <name evidence="5" type="ORF">HG15A2_14870</name>
    <name evidence="6" type="ORF">HG15A2_36980</name>
</gene>
<protein>
    <submittedName>
        <fullName evidence="6">HTH-type transcriptional repressor YvoA</fullName>
    </submittedName>
</protein>
<dbReference type="Pfam" id="PF07702">
    <property type="entry name" value="UTRA"/>
    <property type="match status" value="1"/>
</dbReference>
<dbReference type="AlphaFoldDB" id="A0A517MZP6"/>
<dbReference type="SUPFAM" id="SSF46785">
    <property type="entry name" value="Winged helix' DNA-binding domain"/>
    <property type="match status" value="1"/>
</dbReference>
<keyword evidence="3" id="KW-0804">Transcription</keyword>
<evidence type="ECO:0000256" key="2">
    <source>
        <dbReference type="ARBA" id="ARBA00023125"/>
    </source>
</evidence>
<dbReference type="KEGG" id="amob:HG15A2_36980"/>
<accession>A0A517MZP6</accession>
<dbReference type="InterPro" id="IPR050679">
    <property type="entry name" value="Bact_HTH_transcr_reg"/>
</dbReference>
<dbReference type="InterPro" id="IPR036390">
    <property type="entry name" value="WH_DNA-bd_sf"/>
</dbReference>
<keyword evidence="7" id="KW-1185">Reference proteome</keyword>
<dbReference type="Gene3D" id="1.10.10.10">
    <property type="entry name" value="Winged helix-like DNA-binding domain superfamily/Winged helix DNA-binding domain"/>
    <property type="match status" value="1"/>
</dbReference>
<dbReference type="CDD" id="cd07377">
    <property type="entry name" value="WHTH_GntR"/>
    <property type="match status" value="1"/>
</dbReference>
<dbReference type="SMART" id="SM00345">
    <property type="entry name" value="HTH_GNTR"/>
    <property type="match status" value="1"/>
</dbReference>
<dbReference type="GO" id="GO:0003700">
    <property type="term" value="F:DNA-binding transcription factor activity"/>
    <property type="evidence" value="ECO:0007669"/>
    <property type="project" value="InterPro"/>
</dbReference>
<reference evidence="6 7" key="1">
    <citation type="submission" date="2019-02" db="EMBL/GenBank/DDBJ databases">
        <title>Deep-cultivation of Planctomycetes and their phenomic and genomic characterization uncovers novel biology.</title>
        <authorList>
            <person name="Wiegand S."/>
            <person name="Jogler M."/>
            <person name="Boedeker C."/>
            <person name="Pinto D."/>
            <person name="Vollmers J."/>
            <person name="Rivas-Marin E."/>
            <person name="Kohn T."/>
            <person name="Peeters S.H."/>
            <person name="Heuer A."/>
            <person name="Rast P."/>
            <person name="Oberbeckmann S."/>
            <person name="Bunk B."/>
            <person name="Jeske O."/>
            <person name="Meyerdierks A."/>
            <person name="Storesund J.E."/>
            <person name="Kallscheuer N."/>
            <person name="Luecker S."/>
            <person name="Lage O.M."/>
            <person name="Pohl T."/>
            <person name="Merkel B.J."/>
            <person name="Hornburger P."/>
            <person name="Mueller R.-W."/>
            <person name="Bruemmer F."/>
            <person name="Labrenz M."/>
            <person name="Spormann A.M."/>
            <person name="Op den Camp H."/>
            <person name="Overmann J."/>
            <person name="Amann R."/>
            <person name="Jetten M.S.M."/>
            <person name="Mascher T."/>
            <person name="Medema M.H."/>
            <person name="Devos D.P."/>
            <person name="Kaster A.-K."/>
            <person name="Ovreas L."/>
            <person name="Rohde M."/>
            <person name="Galperin M.Y."/>
            <person name="Jogler C."/>
        </authorList>
    </citation>
    <scope>NUCLEOTIDE SEQUENCE [LARGE SCALE GENOMIC DNA]</scope>
    <source>
        <strain evidence="6 7">HG15A2</strain>
    </source>
</reference>
<proteinExistence type="predicted"/>
<evidence type="ECO:0000313" key="7">
    <source>
        <dbReference type="Proteomes" id="UP000319852"/>
    </source>
</evidence>
<dbReference type="Pfam" id="PF00392">
    <property type="entry name" value="GntR"/>
    <property type="match status" value="1"/>
</dbReference>
<dbReference type="Gene3D" id="3.40.1410.10">
    <property type="entry name" value="Chorismate lyase-like"/>
    <property type="match status" value="1"/>
</dbReference>
<dbReference type="SUPFAM" id="SSF64288">
    <property type="entry name" value="Chorismate lyase-like"/>
    <property type="match status" value="1"/>
</dbReference>
<evidence type="ECO:0000313" key="6">
    <source>
        <dbReference type="EMBL" id="QDT00362.1"/>
    </source>
</evidence>
<dbReference type="GO" id="GO:0003677">
    <property type="term" value="F:DNA binding"/>
    <property type="evidence" value="ECO:0007669"/>
    <property type="project" value="UniProtKB-KW"/>
</dbReference>
<evidence type="ECO:0000256" key="1">
    <source>
        <dbReference type="ARBA" id="ARBA00023015"/>
    </source>
</evidence>
<keyword evidence="1" id="KW-0805">Transcription regulation</keyword>
<dbReference type="InterPro" id="IPR036388">
    <property type="entry name" value="WH-like_DNA-bd_sf"/>
</dbReference>
<dbReference type="EMBL" id="CP036263">
    <property type="protein sequence ID" value="QDT00362.1"/>
    <property type="molecule type" value="Genomic_DNA"/>
</dbReference>
<dbReference type="PANTHER" id="PTHR44846">
    <property type="entry name" value="MANNOSYL-D-GLYCERATE TRANSPORT/METABOLISM SYSTEM REPRESSOR MNGR-RELATED"/>
    <property type="match status" value="1"/>
</dbReference>
<keyword evidence="2" id="KW-0238">DNA-binding</keyword>
<evidence type="ECO:0000259" key="4">
    <source>
        <dbReference type="PROSITE" id="PS50949"/>
    </source>
</evidence>
<dbReference type="EMBL" id="CP036263">
    <property type="protein sequence ID" value="QDS98214.1"/>
    <property type="molecule type" value="Genomic_DNA"/>
</dbReference>
<dbReference type="InterPro" id="IPR028978">
    <property type="entry name" value="Chorismate_lyase_/UTRA_dom_sf"/>
</dbReference>
<evidence type="ECO:0000313" key="5">
    <source>
        <dbReference type="EMBL" id="QDS98214.1"/>
    </source>
</evidence>
<organism evidence="6 7">
    <name type="scientific">Adhaeretor mobilis</name>
    <dbReference type="NCBI Taxonomy" id="1930276"/>
    <lineage>
        <taxon>Bacteria</taxon>
        <taxon>Pseudomonadati</taxon>
        <taxon>Planctomycetota</taxon>
        <taxon>Planctomycetia</taxon>
        <taxon>Pirellulales</taxon>
        <taxon>Lacipirellulaceae</taxon>
        <taxon>Adhaeretor</taxon>
    </lineage>
</organism>
<dbReference type="PROSITE" id="PS50949">
    <property type="entry name" value="HTH_GNTR"/>
    <property type="match status" value="1"/>
</dbReference>
<dbReference type="Proteomes" id="UP000319852">
    <property type="component" value="Chromosome"/>
</dbReference>